<keyword evidence="2" id="KW-1185">Reference proteome</keyword>
<evidence type="ECO:0000313" key="2">
    <source>
        <dbReference type="Proteomes" id="UP000054928"/>
    </source>
</evidence>
<accession>A0A0P1AZT2</accession>
<dbReference type="EMBL" id="CCYD01002532">
    <property type="protein sequence ID" value="CEG47397.1"/>
    <property type="molecule type" value="Genomic_DNA"/>
</dbReference>
<dbReference type="AlphaFoldDB" id="A0A0P1AZT2"/>
<dbReference type="RefSeq" id="XP_036263411.1">
    <property type="nucleotide sequence ID" value="XM_036407159.1"/>
</dbReference>
<proteinExistence type="predicted"/>
<dbReference type="GeneID" id="59052839"/>
<organism evidence="1 2">
    <name type="scientific">Plasmopara halstedii</name>
    <name type="common">Downy mildew of sunflower</name>
    <dbReference type="NCBI Taxonomy" id="4781"/>
    <lineage>
        <taxon>Eukaryota</taxon>
        <taxon>Sar</taxon>
        <taxon>Stramenopiles</taxon>
        <taxon>Oomycota</taxon>
        <taxon>Peronosporomycetes</taxon>
        <taxon>Peronosporales</taxon>
        <taxon>Peronosporaceae</taxon>
        <taxon>Plasmopara</taxon>
    </lineage>
</organism>
<reference evidence="2" key="1">
    <citation type="submission" date="2014-09" db="EMBL/GenBank/DDBJ databases">
        <authorList>
            <person name="Sharma Rahul"/>
            <person name="Thines Marco"/>
        </authorList>
    </citation>
    <scope>NUCLEOTIDE SEQUENCE [LARGE SCALE GENOMIC DNA]</scope>
</reference>
<protein>
    <submittedName>
        <fullName evidence="1">Uncharacterized protein</fullName>
    </submittedName>
</protein>
<dbReference type="Proteomes" id="UP000054928">
    <property type="component" value="Unassembled WGS sequence"/>
</dbReference>
<sequence length="72" mass="8133">MANGLVAFDMMPIDAYEAIKVLIYDTYAQTTSLDDGITRLTARMGLARRFDNVGTILGPWRVQRSRTHRTSI</sequence>
<evidence type="ECO:0000313" key="1">
    <source>
        <dbReference type="EMBL" id="CEG47397.1"/>
    </source>
</evidence>
<name>A0A0P1AZT2_PLAHL</name>